<evidence type="ECO:0000313" key="1">
    <source>
        <dbReference type="EMBL" id="KIL46121.1"/>
    </source>
</evidence>
<reference evidence="1 2" key="1">
    <citation type="submission" date="2015-01" db="EMBL/GenBank/DDBJ databases">
        <title>Jeotgalibacillus campisalis genome sequencing.</title>
        <authorList>
            <person name="Goh K.M."/>
            <person name="Chan K.-G."/>
            <person name="Yaakop A.S."/>
            <person name="Ee R."/>
            <person name="Gan H.M."/>
            <person name="Chan C.S."/>
        </authorList>
    </citation>
    <scope>NUCLEOTIDE SEQUENCE [LARGE SCALE GENOMIC DNA]</scope>
    <source>
        <strain evidence="1 2">SF-57</strain>
    </source>
</reference>
<evidence type="ECO:0008006" key="3">
    <source>
        <dbReference type="Google" id="ProtNLM"/>
    </source>
</evidence>
<dbReference type="AlphaFoldDB" id="A0A0C2VNU8"/>
<protein>
    <recommendedName>
        <fullName evidence="3">Sporulation protein</fullName>
    </recommendedName>
</protein>
<accession>A0A0C2VNU8</accession>
<organism evidence="1 2">
    <name type="scientific">Jeotgalibacillus campisalis</name>
    <dbReference type="NCBI Taxonomy" id="220754"/>
    <lineage>
        <taxon>Bacteria</taxon>
        <taxon>Bacillati</taxon>
        <taxon>Bacillota</taxon>
        <taxon>Bacilli</taxon>
        <taxon>Bacillales</taxon>
        <taxon>Caryophanaceae</taxon>
        <taxon>Jeotgalibacillus</taxon>
    </lineage>
</organism>
<dbReference type="InterPro" id="IPR019076">
    <property type="entry name" value="Spore_lipoprot_YhcN/YlaJ-like"/>
</dbReference>
<dbReference type="PATRIC" id="fig|220754.4.peg.2810"/>
<name>A0A0C2VNU8_9BACL</name>
<evidence type="ECO:0000313" key="2">
    <source>
        <dbReference type="Proteomes" id="UP000031972"/>
    </source>
</evidence>
<gene>
    <name evidence="1" type="ORF">KR50_27960</name>
</gene>
<proteinExistence type="predicted"/>
<comment type="caution">
    <text evidence="1">The sequence shown here is derived from an EMBL/GenBank/DDBJ whole genome shotgun (WGS) entry which is preliminary data.</text>
</comment>
<dbReference type="Pfam" id="PF09580">
    <property type="entry name" value="Spore_YhcN_YlaJ"/>
    <property type="match status" value="1"/>
</dbReference>
<sequence length="187" mass="21444">MNPHILSKAIHKQMEGNQMKKYAGLLLMTFMISGCYADYKGVDPHQQPPVLSRENDRFDQNEDRDIAELDGLWVQNSGARDEIHQGEISDHLAELVKKIEGVDYVKVIVHDNEIAAAVTHSNEQDVEEEVYNVVREQVGDEFHIYVSQDKATYRAAQGLDRGLRIGYDEKWEHENMENLKGLMTKMS</sequence>
<keyword evidence="2" id="KW-1185">Reference proteome</keyword>
<dbReference type="OrthoDB" id="2452739at2"/>
<dbReference type="Proteomes" id="UP000031972">
    <property type="component" value="Unassembled WGS sequence"/>
</dbReference>
<dbReference type="EMBL" id="JXRR01000017">
    <property type="protein sequence ID" value="KIL46121.1"/>
    <property type="molecule type" value="Genomic_DNA"/>
</dbReference>